<dbReference type="SUPFAM" id="SSF50494">
    <property type="entry name" value="Trypsin-like serine proteases"/>
    <property type="match status" value="1"/>
</dbReference>
<dbReference type="AlphaFoldDB" id="A0A0F9UG42"/>
<dbReference type="EMBL" id="LAZR01000702">
    <property type="protein sequence ID" value="KKN60206.1"/>
    <property type="molecule type" value="Genomic_DNA"/>
</dbReference>
<organism evidence="1">
    <name type="scientific">marine sediment metagenome</name>
    <dbReference type="NCBI Taxonomy" id="412755"/>
    <lineage>
        <taxon>unclassified sequences</taxon>
        <taxon>metagenomes</taxon>
        <taxon>ecological metagenomes</taxon>
    </lineage>
</organism>
<reference evidence="1" key="1">
    <citation type="journal article" date="2015" name="Nature">
        <title>Complex archaea that bridge the gap between prokaryotes and eukaryotes.</title>
        <authorList>
            <person name="Spang A."/>
            <person name="Saw J.H."/>
            <person name="Jorgensen S.L."/>
            <person name="Zaremba-Niedzwiedzka K."/>
            <person name="Martijn J."/>
            <person name="Lind A.E."/>
            <person name="van Eijk R."/>
            <person name="Schleper C."/>
            <person name="Guy L."/>
            <person name="Ettema T.J."/>
        </authorList>
    </citation>
    <scope>NUCLEOTIDE SEQUENCE</scope>
</reference>
<accession>A0A0F9UG42</accession>
<evidence type="ECO:0008006" key="2">
    <source>
        <dbReference type="Google" id="ProtNLM"/>
    </source>
</evidence>
<comment type="caution">
    <text evidence="1">The sequence shown here is derived from an EMBL/GenBank/DDBJ whole genome shotgun (WGS) entry which is preliminary data.</text>
</comment>
<name>A0A0F9UG42_9ZZZZ</name>
<protein>
    <recommendedName>
        <fullName evidence="2">Serine protease</fullName>
    </recommendedName>
</protein>
<dbReference type="PANTHER" id="PTHR43019:SF23">
    <property type="entry name" value="PROTEASE DO-LIKE 5, CHLOROPLASTIC"/>
    <property type="match status" value="1"/>
</dbReference>
<dbReference type="InterPro" id="IPR009003">
    <property type="entry name" value="Peptidase_S1_PA"/>
</dbReference>
<dbReference type="GO" id="GO:0006508">
    <property type="term" value="P:proteolysis"/>
    <property type="evidence" value="ECO:0007669"/>
    <property type="project" value="InterPro"/>
</dbReference>
<evidence type="ECO:0000313" key="1">
    <source>
        <dbReference type="EMBL" id="KKN60206.1"/>
    </source>
</evidence>
<dbReference type="PANTHER" id="PTHR43019">
    <property type="entry name" value="SERINE ENDOPROTEASE DEGS"/>
    <property type="match status" value="1"/>
</dbReference>
<dbReference type="InterPro" id="IPR001940">
    <property type="entry name" value="Peptidase_S1C"/>
</dbReference>
<dbReference type="InterPro" id="IPR043504">
    <property type="entry name" value="Peptidase_S1_PA_chymotrypsin"/>
</dbReference>
<gene>
    <name evidence="1" type="ORF">LCGC14_0534050</name>
</gene>
<dbReference type="Gene3D" id="2.40.10.10">
    <property type="entry name" value="Trypsin-like serine proteases"/>
    <property type="match status" value="2"/>
</dbReference>
<proteinExistence type="predicted"/>
<dbReference type="PRINTS" id="PR00834">
    <property type="entry name" value="PROTEASES2C"/>
</dbReference>
<sequence>MIKFMNSLKTKTWTVSLLLLSLVATPTYALTPEWVKSVVKTQSDKYLVKEKVYYSAQGSGVVVNISRTNKSGVVRWESYILTNAHNTYKTVRVLIKGTSNNLTKALYTNKDVDTPLFINNIEVEVLKVNKDLDLALLKLTTKEKPKTSPATISSAEIGVTDWVIAIGYPGGYGRVITDGYVSEIPANGFPTMFLHSSNTARGNSGGGVFREKKLVGISRKVGFNQQNMPIYHVGFAIRMEHILDFLKEYKNLLTIVNKK</sequence>
<dbReference type="Pfam" id="PF13365">
    <property type="entry name" value="Trypsin_2"/>
    <property type="match status" value="1"/>
</dbReference>
<dbReference type="GO" id="GO:0004252">
    <property type="term" value="F:serine-type endopeptidase activity"/>
    <property type="evidence" value="ECO:0007669"/>
    <property type="project" value="InterPro"/>
</dbReference>